<dbReference type="GO" id="GO:0060271">
    <property type="term" value="P:cilium assembly"/>
    <property type="evidence" value="ECO:0007669"/>
    <property type="project" value="InterPro"/>
</dbReference>
<evidence type="ECO:0000313" key="2">
    <source>
        <dbReference type="Proteomes" id="UP001209878"/>
    </source>
</evidence>
<dbReference type="SMART" id="SM00015">
    <property type="entry name" value="IQ"/>
    <property type="match status" value="3"/>
</dbReference>
<sequence>MEETQKDGQDRRVLNLAADISYADEKSIPRLLLQIQEILDSFNLGSPQQIQAKLDLWSYDILEVIVVTLKQDFSKLLNGWTTAAKLATILAQSCIGLEPPESHNFLGVFLPSVAENLLMVSRRIQTKYIKTSSVLEDMRQELLTSFKAILDAVNLLFSAYQFLTTHVLCSPWLLQMLITDDPGTEVVVMATIQSANRMSVGVFAQLDEKVKHQILDELVYKLSASSDINVASTTTRTVLVICDSHPPTVQLLCTRYKGLRLLLMKWQGRGFNNYVKRLMVLLAAGSMHRAELERFHRAAALIQAAWKSFMTRRKLKRASSAMSRFQINYRGRKIEEEQRKLEEKVQAELRHMLLIQRRHAMRDLREKQLEMLTLLPAAEVQKHLEQEKLQSAVKIQALWRGHMTRKCLASTQKGVRETRAAICLQRGVRQWLKRIHNRRTELPMWQRPPGLTDERRVELQTQIQEWRESHPVTERSKEQESELHNKVQDLLRRNVIMSKPRRSSEQHRQALIAQLEVDSTLIIAAPTLSDVTEQDLENFVSHSVPVASKARHDHNEELRLLRQPWWRKLGDEYQDEKTAEELGDWRVF</sequence>
<dbReference type="EMBL" id="JAODUO010000629">
    <property type="protein sequence ID" value="KAK2176926.1"/>
    <property type="molecule type" value="Genomic_DNA"/>
</dbReference>
<gene>
    <name evidence="1" type="ORF">NP493_630g00039</name>
</gene>
<proteinExistence type="predicted"/>
<evidence type="ECO:0000313" key="1">
    <source>
        <dbReference type="EMBL" id="KAK2176926.1"/>
    </source>
</evidence>
<name>A0AAD9KSY9_RIDPI</name>
<organism evidence="1 2">
    <name type="scientific">Ridgeia piscesae</name>
    <name type="common">Tubeworm</name>
    <dbReference type="NCBI Taxonomy" id="27915"/>
    <lineage>
        <taxon>Eukaryota</taxon>
        <taxon>Metazoa</taxon>
        <taxon>Spiralia</taxon>
        <taxon>Lophotrochozoa</taxon>
        <taxon>Annelida</taxon>
        <taxon>Polychaeta</taxon>
        <taxon>Sedentaria</taxon>
        <taxon>Canalipalpata</taxon>
        <taxon>Sabellida</taxon>
        <taxon>Siboglinidae</taxon>
        <taxon>Ridgeia</taxon>
    </lineage>
</organism>
<dbReference type="InterPro" id="IPR000048">
    <property type="entry name" value="IQ_motif_EF-hand-BS"/>
</dbReference>
<dbReference type="InterPro" id="IPR028765">
    <property type="entry name" value="IQCB1"/>
</dbReference>
<protein>
    <recommendedName>
        <fullName evidence="3">IQ calmodulin-binding motif-containing protein 1</fullName>
    </recommendedName>
</protein>
<dbReference type="Pfam" id="PF00612">
    <property type="entry name" value="IQ"/>
    <property type="match status" value="2"/>
</dbReference>
<dbReference type="PROSITE" id="PS50096">
    <property type="entry name" value="IQ"/>
    <property type="match status" value="2"/>
</dbReference>
<dbReference type="AlphaFoldDB" id="A0AAD9KSY9"/>
<evidence type="ECO:0008006" key="3">
    <source>
        <dbReference type="Google" id="ProtNLM"/>
    </source>
</evidence>
<dbReference type="GO" id="GO:0005929">
    <property type="term" value="C:cilium"/>
    <property type="evidence" value="ECO:0007669"/>
    <property type="project" value="TreeGrafter"/>
</dbReference>
<dbReference type="PANTHER" id="PTHR15673">
    <property type="entry name" value="IQ CALMODULIN-BINDING MOTIF CONTAINING PROTEIN 1"/>
    <property type="match status" value="1"/>
</dbReference>
<dbReference type="GO" id="GO:0005516">
    <property type="term" value="F:calmodulin binding"/>
    <property type="evidence" value="ECO:0007669"/>
    <property type="project" value="InterPro"/>
</dbReference>
<comment type="caution">
    <text evidence="1">The sequence shown here is derived from an EMBL/GenBank/DDBJ whole genome shotgun (WGS) entry which is preliminary data.</text>
</comment>
<keyword evidence="2" id="KW-1185">Reference proteome</keyword>
<dbReference type="PANTHER" id="PTHR15673:SF2">
    <property type="entry name" value="IQ CALMODULIN-BINDING MOTIF-CONTAINING PROTEIN 1"/>
    <property type="match status" value="1"/>
</dbReference>
<dbReference type="CDD" id="cd23767">
    <property type="entry name" value="IQCD"/>
    <property type="match status" value="2"/>
</dbReference>
<accession>A0AAD9KSY9</accession>
<dbReference type="Gene3D" id="1.20.5.190">
    <property type="match status" value="1"/>
</dbReference>
<reference evidence="1" key="1">
    <citation type="journal article" date="2023" name="Mol. Biol. Evol.">
        <title>Third-Generation Sequencing Reveals the Adaptive Role of the Epigenome in Three Deep-Sea Polychaetes.</title>
        <authorList>
            <person name="Perez M."/>
            <person name="Aroh O."/>
            <person name="Sun Y."/>
            <person name="Lan Y."/>
            <person name="Juniper S.K."/>
            <person name="Young C.R."/>
            <person name="Angers B."/>
            <person name="Qian P.Y."/>
        </authorList>
    </citation>
    <scope>NUCLEOTIDE SEQUENCE</scope>
    <source>
        <strain evidence="1">R07B-5</strain>
    </source>
</reference>
<dbReference type="Proteomes" id="UP001209878">
    <property type="component" value="Unassembled WGS sequence"/>
</dbReference>